<dbReference type="PANTHER" id="PTHR34406">
    <property type="entry name" value="PROTEIN YCEI"/>
    <property type="match status" value="1"/>
</dbReference>
<dbReference type="Gene3D" id="2.40.128.110">
    <property type="entry name" value="Lipid/polyisoprenoid-binding, YceI-like"/>
    <property type="match status" value="1"/>
</dbReference>
<evidence type="ECO:0000313" key="4">
    <source>
        <dbReference type="Proteomes" id="UP001247620"/>
    </source>
</evidence>
<name>A0ABU1THJ8_9SPHI</name>
<dbReference type="RefSeq" id="WP_310101659.1">
    <property type="nucleotide sequence ID" value="NZ_JAVDUU010000004.1"/>
</dbReference>
<reference evidence="3 4" key="1">
    <citation type="submission" date="2023-07" db="EMBL/GenBank/DDBJ databases">
        <title>Sorghum-associated microbial communities from plants grown in Nebraska, USA.</title>
        <authorList>
            <person name="Schachtman D."/>
        </authorList>
    </citation>
    <scope>NUCLEOTIDE SEQUENCE [LARGE SCALE GENOMIC DNA]</scope>
    <source>
        <strain evidence="3 4">3262</strain>
    </source>
</reference>
<gene>
    <name evidence="3" type="ORF">J2W55_004673</name>
</gene>
<evidence type="ECO:0000259" key="2">
    <source>
        <dbReference type="SMART" id="SM00867"/>
    </source>
</evidence>
<proteinExistence type="predicted"/>
<dbReference type="InterPro" id="IPR007372">
    <property type="entry name" value="Lipid/polyisoprenoid-bd_YceI"/>
</dbReference>
<keyword evidence="4" id="KW-1185">Reference proteome</keyword>
<dbReference type="EMBL" id="JAVDUU010000004">
    <property type="protein sequence ID" value="MDR6944813.1"/>
    <property type="molecule type" value="Genomic_DNA"/>
</dbReference>
<evidence type="ECO:0000313" key="3">
    <source>
        <dbReference type="EMBL" id="MDR6944813.1"/>
    </source>
</evidence>
<feature type="chain" id="PRO_5046392470" evidence="1">
    <location>
        <begin position="20"/>
        <end position="192"/>
    </location>
</feature>
<feature type="domain" description="Lipid/polyisoprenoid-binding YceI-like" evidence="2">
    <location>
        <begin position="23"/>
        <end position="189"/>
    </location>
</feature>
<comment type="caution">
    <text evidence="3">The sequence shown here is derived from an EMBL/GenBank/DDBJ whole genome shotgun (WGS) entry which is preliminary data.</text>
</comment>
<keyword evidence="1" id="KW-0732">Signal</keyword>
<dbReference type="SMART" id="SM00867">
    <property type="entry name" value="YceI"/>
    <property type="match status" value="1"/>
</dbReference>
<organism evidence="3 4">
    <name type="scientific">Mucilaginibacter pocheonensis</name>
    <dbReference type="NCBI Taxonomy" id="398050"/>
    <lineage>
        <taxon>Bacteria</taxon>
        <taxon>Pseudomonadati</taxon>
        <taxon>Bacteroidota</taxon>
        <taxon>Sphingobacteriia</taxon>
        <taxon>Sphingobacteriales</taxon>
        <taxon>Sphingobacteriaceae</taxon>
        <taxon>Mucilaginibacter</taxon>
    </lineage>
</organism>
<dbReference type="Proteomes" id="UP001247620">
    <property type="component" value="Unassembled WGS sequence"/>
</dbReference>
<dbReference type="SUPFAM" id="SSF101874">
    <property type="entry name" value="YceI-like"/>
    <property type="match status" value="1"/>
</dbReference>
<dbReference type="PANTHER" id="PTHR34406:SF1">
    <property type="entry name" value="PROTEIN YCEI"/>
    <property type="match status" value="1"/>
</dbReference>
<dbReference type="InterPro" id="IPR036761">
    <property type="entry name" value="TTHA0802/YceI-like_sf"/>
</dbReference>
<protein>
    <submittedName>
        <fullName evidence="3">Polyisoprenoid-binding protein YceI</fullName>
    </submittedName>
</protein>
<feature type="signal peptide" evidence="1">
    <location>
        <begin position="1"/>
        <end position="19"/>
    </location>
</feature>
<dbReference type="Pfam" id="PF04264">
    <property type="entry name" value="YceI"/>
    <property type="match status" value="1"/>
</dbReference>
<sequence length="192" mass="21303">MKKLLPFAAMLLLQTSLFAQTTTWKNDKMHSRLKFTVTHHLLSDVDGLFKKFDVTITAAKPDFSDAVFELSADVSSINTEVEMRDNDLRSANFFDAAKYPAIIFKSSSIKADGANKYKLTGNLTMHGVTKPVTVDLWYRGTKENPNSKKNDAGFKLRGTLKRSDFDIGSGTPNVLVSDEVEIEADGEFAKAN</sequence>
<evidence type="ECO:0000256" key="1">
    <source>
        <dbReference type="SAM" id="SignalP"/>
    </source>
</evidence>
<accession>A0ABU1THJ8</accession>